<evidence type="ECO:0000256" key="1">
    <source>
        <dbReference type="ARBA" id="ARBA00022737"/>
    </source>
</evidence>
<dbReference type="InterPro" id="IPR011992">
    <property type="entry name" value="EF-hand-dom_pair"/>
</dbReference>
<dbReference type="SMART" id="SM00054">
    <property type="entry name" value="EFh"/>
    <property type="match status" value="2"/>
</dbReference>
<dbReference type="PANTHER" id="PTHR47500">
    <property type="entry name" value="EF-HAND CALCIUM-BINDING DOMAIN-CONTAINING PROTEIN"/>
    <property type="match status" value="1"/>
</dbReference>
<dbReference type="PROSITE" id="PS00018">
    <property type="entry name" value="EF_HAND_1"/>
    <property type="match status" value="2"/>
</dbReference>
<dbReference type="InterPro" id="IPR043520">
    <property type="entry name" value="SPT21"/>
</dbReference>
<dbReference type="GO" id="GO:0005509">
    <property type="term" value="F:calcium ion binding"/>
    <property type="evidence" value="ECO:0007669"/>
    <property type="project" value="InterPro"/>
</dbReference>
<dbReference type="FunFam" id="1.10.238.10:FF:000178">
    <property type="entry name" value="Calmodulin-2 A"/>
    <property type="match status" value="1"/>
</dbReference>
<feature type="domain" description="EF-hand" evidence="3">
    <location>
        <begin position="61"/>
        <end position="96"/>
    </location>
</feature>
<evidence type="ECO:0000259" key="3">
    <source>
        <dbReference type="PROSITE" id="PS50222"/>
    </source>
</evidence>
<organism evidence="4 5">
    <name type="scientific">Linnemannia exigua</name>
    <dbReference type="NCBI Taxonomy" id="604196"/>
    <lineage>
        <taxon>Eukaryota</taxon>
        <taxon>Fungi</taxon>
        <taxon>Fungi incertae sedis</taxon>
        <taxon>Mucoromycota</taxon>
        <taxon>Mortierellomycotina</taxon>
        <taxon>Mortierellomycetes</taxon>
        <taxon>Mortierellales</taxon>
        <taxon>Mortierellaceae</taxon>
        <taxon>Linnemannia</taxon>
    </lineage>
</organism>
<keyword evidence="5" id="KW-1185">Reference proteome</keyword>
<dbReference type="InterPro" id="IPR018247">
    <property type="entry name" value="EF_Hand_1_Ca_BS"/>
</dbReference>
<name>A0AAD4D2Z5_9FUNG</name>
<dbReference type="PROSITE" id="PS50222">
    <property type="entry name" value="EF_HAND_2"/>
    <property type="match status" value="2"/>
</dbReference>
<dbReference type="CDD" id="cd00051">
    <property type="entry name" value="EFh"/>
    <property type="match status" value="1"/>
</dbReference>
<proteinExistence type="predicted"/>
<gene>
    <name evidence="4" type="primary">GUT2_2</name>
    <name evidence="4" type="ORF">BGZ95_004467</name>
</gene>
<dbReference type="Proteomes" id="UP001194580">
    <property type="component" value="Unassembled WGS sequence"/>
</dbReference>
<evidence type="ECO:0000313" key="4">
    <source>
        <dbReference type="EMBL" id="KAG0260403.1"/>
    </source>
</evidence>
<dbReference type="AlphaFoldDB" id="A0AAD4D2Z5"/>
<dbReference type="SUPFAM" id="SSF47473">
    <property type="entry name" value="EF-hand"/>
    <property type="match status" value="1"/>
</dbReference>
<evidence type="ECO:0000256" key="2">
    <source>
        <dbReference type="ARBA" id="ARBA00022837"/>
    </source>
</evidence>
<dbReference type="Gene3D" id="1.10.238.10">
    <property type="entry name" value="EF-hand"/>
    <property type="match status" value="1"/>
</dbReference>
<keyword evidence="2" id="KW-0106">Calcium</keyword>
<reference evidence="4" key="1">
    <citation type="journal article" date="2020" name="Fungal Divers.">
        <title>Resolving the Mortierellaceae phylogeny through synthesis of multi-gene phylogenetics and phylogenomics.</title>
        <authorList>
            <person name="Vandepol N."/>
            <person name="Liber J."/>
            <person name="Desiro A."/>
            <person name="Na H."/>
            <person name="Kennedy M."/>
            <person name="Barry K."/>
            <person name="Grigoriev I.V."/>
            <person name="Miller A.N."/>
            <person name="O'Donnell K."/>
            <person name="Stajich J.E."/>
            <person name="Bonito G."/>
        </authorList>
    </citation>
    <scope>NUCLEOTIDE SEQUENCE</scope>
    <source>
        <strain evidence="4">NRRL 28262</strain>
    </source>
</reference>
<comment type="caution">
    <text evidence="4">The sequence shown here is derived from an EMBL/GenBank/DDBJ whole genome shotgun (WGS) entry which is preliminary data.</text>
</comment>
<dbReference type="Pfam" id="PF13499">
    <property type="entry name" value="EF-hand_7"/>
    <property type="match status" value="1"/>
</dbReference>
<dbReference type="InterPro" id="IPR002048">
    <property type="entry name" value="EF_hand_dom"/>
</dbReference>
<feature type="domain" description="EF-hand" evidence="3">
    <location>
        <begin position="97"/>
        <end position="132"/>
    </location>
</feature>
<protein>
    <submittedName>
        <fullName evidence="4">Mitochondrial glycerol-3-phosphate dehydrogenase</fullName>
    </submittedName>
</protein>
<accession>A0AAD4D2Z5</accession>
<evidence type="ECO:0000313" key="5">
    <source>
        <dbReference type="Proteomes" id="UP001194580"/>
    </source>
</evidence>
<dbReference type="GO" id="GO:0043226">
    <property type="term" value="C:organelle"/>
    <property type="evidence" value="ECO:0007669"/>
    <property type="project" value="UniProtKB-ARBA"/>
</dbReference>
<sequence length="167" mass="17789">MGLPVSPIAYPTNVPEAVAGHPVPASGVGEKPGFWGRMSGKSASGANVTDSFYSRAQFNPEELAEFHKVFGALDHDGDGHIDGHDLEEVLGHLDVQVDPQVLKGIIEEVDLDNSGTIEFNEFLEVMGGLKEHASRTAFSNIVVEVESKRNVDYGIKAKTTDRSGGGA</sequence>
<keyword evidence="1" id="KW-0677">Repeat</keyword>
<dbReference type="EMBL" id="JAAAIL010002112">
    <property type="protein sequence ID" value="KAG0260403.1"/>
    <property type="molecule type" value="Genomic_DNA"/>
</dbReference>
<dbReference type="PANTHER" id="PTHR47500:SF3">
    <property type="entry name" value="EF-HAND DOMAIN-CONTAINING PROTEIN"/>
    <property type="match status" value="1"/>
</dbReference>